<dbReference type="InterPro" id="IPR006101">
    <property type="entry name" value="Glyco_hydro_2"/>
</dbReference>
<comment type="caution">
    <text evidence="7">The sequence shown here is derived from an EMBL/GenBank/DDBJ whole genome shotgun (WGS) entry which is preliminary data.</text>
</comment>
<dbReference type="Gene3D" id="2.60.120.260">
    <property type="entry name" value="Galactose-binding domain-like"/>
    <property type="match status" value="1"/>
</dbReference>
<evidence type="ECO:0000313" key="8">
    <source>
        <dbReference type="Proteomes" id="UP001586593"/>
    </source>
</evidence>
<dbReference type="Gene3D" id="3.20.20.80">
    <property type="entry name" value="Glycosidases"/>
    <property type="match status" value="1"/>
</dbReference>
<dbReference type="InterPro" id="IPR006102">
    <property type="entry name" value="Ig-like_GH2"/>
</dbReference>
<gene>
    <name evidence="7" type="ORF">VTK73DRAFT_8010</name>
</gene>
<keyword evidence="8" id="KW-1185">Reference proteome</keyword>
<dbReference type="Pfam" id="PF16353">
    <property type="entry name" value="LacZ_4"/>
    <property type="match status" value="1"/>
</dbReference>
<dbReference type="Gene3D" id="2.60.40.10">
    <property type="entry name" value="Immunoglobulins"/>
    <property type="match status" value="2"/>
</dbReference>
<dbReference type="PANTHER" id="PTHR46323:SF1">
    <property type="entry name" value="LACTASE"/>
    <property type="match status" value="1"/>
</dbReference>
<dbReference type="InterPro" id="IPR006104">
    <property type="entry name" value="Glyco_hydro_2_N"/>
</dbReference>
<dbReference type="Pfam" id="PF02836">
    <property type="entry name" value="Glyco_hydro_2_C"/>
    <property type="match status" value="1"/>
</dbReference>
<evidence type="ECO:0000256" key="4">
    <source>
        <dbReference type="ARBA" id="ARBA00032230"/>
    </source>
</evidence>
<keyword evidence="2 5" id="KW-0378">Hydrolase</keyword>
<organism evidence="7 8">
    <name type="scientific">Phialemonium thermophilum</name>
    <dbReference type="NCBI Taxonomy" id="223376"/>
    <lineage>
        <taxon>Eukaryota</taxon>
        <taxon>Fungi</taxon>
        <taxon>Dikarya</taxon>
        <taxon>Ascomycota</taxon>
        <taxon>Pezizomycotina</taxon>
        <taxon>Sordariomycetes</taxon>
        <taxon>Sordariomycetidae</taxon>
        <taxon>Cephalothecales</taxon>
        <taxon>Cephalothecaceae</taxon>
        <taxon>Phialemonium</taxon>
    </lineage>
</organism>
<accession>A0ABR3XQY9</accession>
<dbReference type="SUPFAM" id="SSF49303">
    <property type="entry name" value="beta-Galactosidase/glucuronidase domain"/>
    <property type="match status" value="2"/>
</dbReference>
<evidence type="ECO:0000256" key="1">
    <source>
        <dbReference type="ARBA" id="ARBA00007401"/>
    </source>
</evidence>
<proteinExistence type="inferred from homology"/>
<evidence type="ECO:0000313" key="7">
    <source>
        <dbReference type="EMBL" id="KAL1878130.1"/>
    </source>
</evidence>
<dbReference type="Pfam" id="PF00703">
    <property type="entry name" value="Glyco_hydro_2"/>
    <property type="match status" value="1"/>
</dbReference>
<dbReference type="Gene3D" id="2.70.98.10">
    <property type="match status" value="1"/>
</dbReference>
<dbReference type="SMART" id="SM01038">
    <property type="entry name" value="Bgal_small_N"/>
    <property type="match status" value="1"/>
</dbReference>
<dbReference type="InterPro" id="IPR032312">
    <property type="entry name" value="LacZ_4"/>
</dbReference>
<dbReference type="InterPro" id="IPR008979">
    <property type="entry name" value="Galactose-bd-like_sf"/>
</dbReference>
<dbReference type="InterPro" id="IPR050347">
    <property type="entry name" value="Bact_Beta-galactosidase"/>
</dbReference>
<dbReference type="InterPro" id="IPR017853">
    <property type="entry name" value="GH"/>
</dbReference>
<dbReference type="InterPro" id="IPR014718">
    <property type="entry name" value="GH-type_carb-bd"/>
</dbReference>
<dbReference type="InterPro" id="IPR006103">
    <property type="entry name" value="Glyco_hydro_2_cat"/>
</dbReference>
<dbReference type="SUPFAM" id="SSF74650">
    <property type="entry name" value="Galactose mutarotase-like"/>
    <property type="match status" value="1"/>
</dbReference>
<dbReference type="Pfam" id="PF02837">
    <property type="entry name" value="Glyco_hydro_2_N"/>
    <property type="match status" value="1"/>
</dbReference>
<dbReference type="Pfam" id="PF02929">
    <property type="entry name" value="Bgal_small_N"/>
    <property type="match status" value="1"/>
</dbReference>
<dbReference type="InterPro" id="IPR023232">
    <property type="entry name" value="Glyco_hydro_2_AS"/>
</dbReference>
<name>A0ABR3XQY9_9PEZI</name>
<evidence type="ECO:0000259" key="6">
    <source>
        <dbReference type="SMART" id="SM01038"/>
    </source>
</evidence>
<dbReference type="PROSITE" id="PS00608">
    <property type="entry name" value="GLYCOSYL_HYDROL_F2_2"/>
    <property type="match status" value="1"/>
</dbReference>
<evidence type="ECO:0000256" key="3">
    <source>
        <dbReference type="ARBA" id="ARBA00023295"/>
    </source>
</evidence>
<dbReference type="PROSITE" id="PS00719">
    <property type="entry name" value="GLYCOSYL_HYDROL_F2_1"/>
    <property type="match status" value="1"/>
</dbReference>
<dbReference type="InterPro" id="IPR004199">
    <property type="entry name" value="B-gal_small/dom_5"/>
</dbReference>
<dbReference type="SUPFAM" id="SSF49785">
    <property type="entry name" value="Galactose-binding domain-like"/>
    <property type="match status" value="1"/>
</dbReference>
<protein>
    <recommendedName>
        <fullName evidence="4">Lactase</fullName>
    </recommendedName>
</protein>
<sequence length="1051" mass="117772">MPDAACTSKLDVFRRNTLPPRSYFIPETALLLNGQWHFHYATAPSEAPEPRHQHIGVANDNTQGAPFRVQSDLPPGWTTIQVPGHWQLQGHGKPHYTNVQFPIPVCPPYVPTENPTGTYRRTFYVPRAWEQDTQLRLRFDGVDSAYHLWVNGVLVGYAQGSRNPSEFDVTSYVDRREANEIFVRVYQWSDGSYIEDQDQWWLSGIFRDVHLLAFPASSRIEDFFIRPDLDDHYKDALLESHISVFTTVPATLTLVLRQSTKNGGAHVVSTEAKVEPCTTSIGLKLGVPDPQKWTAETPYLYNLEISLVPKAGKPTTVQHKVGFRKVEIKDGLLCVNGRRIKFSGVNRHDHHPRFGRAVPLDFLTWDLLLMKAHNINALRCSHYPPHPRLLELADELGLWVIDEADLECHGFYDAVARPLDIPEEMNYERRKQLTFPKAAKFTSDNPEWKAAYLDRMEQLVHRDKNHASVIIWSLGNEAFYGQNHKAMYDWSKKFDPGRPVHYEGDTQAFSADMYSYMYPSVERLIKLSETEGVNQDGSFSKPIILCEYAHAMGNGPGWLQEYEDAFRTYPRLQGGFIWEWANHGLWKQDDSGKAYYAYGGDFGDVPNDGTFVMDGLLFSNHTPSPGLAELKKVFEPVNFSMDGRTLAVSNLYNFRDLGHLSATYTLEEFDERTTLLTSGTIPIPDVGPGKEAEIDLPGPLVNISSSKDVFLKISVRQRDSTPWAEAGSEIAWFQGQMVQANAITPAIPRALDLPKLNVKSIYATTLVSGSNFSFQFDSTRGYLTQWKFNGVELLERDETTGAAIIPSFWRPPTDNDRPTSLPYWRRFGVDTLTSQLRSFRLNHTPDGVEVTTKSFLSPPVLAWGFNITTKYAISASNGTLALSLSISPTGSAPSHIPRAGLNVRLPRALDAARWYGLGPGESYPDKSSAQRIGVWAVTSVADLQTPYEVPQENGNRMGVRWVQVTTGQGAGLRASAANPDLFSFAATRHRPDVVEHAKHPCDLVEEPATLLRLDARVAGVGTGACGPAVKEEFMVKTEDMNFSFVLQATGI</sequence>
<keyword evidence="3 5" id="KW-0326">Glycosidase</keyword>
<dbReference type="InterPro" id="IPR023230">
    <property type="entry name" value="Glyco_hydro_2_CS"/>
</dbReference>
<dbReference type="InterPro" id="IPR011013">
    <property type="entry name" value="Gal_mutarotase_sf_dom"/>
</dbReference>
<feature type="domain" description="Beta galactosidase small chain/" evidence="6">
    <location>
        <begin position="766"/>
        <end position="1047"/>
    </location>
</feature>
<dbReference type="SUPFAM" id="SSF51445">
    <property type="entry name" value="(Trans)glycosidases"/>
    <property type="match status" value="1"/>
</dbReference>
<reference evidence="7 8" key="1">
    <citation type="journal article" date="2024" name="Commun. Biol.">
        <title>Comparative genomic analysis of thermophilic fungi reveals convergent evolutionary adaptations and gene losses.</title>
        <authorList>
            <person name="Steindorff A.S."/>
            <person name="Aguilar-Pontes M.V."/>
            <person name="Robinson A.J."/>
            <person name="Andreopoulos B."/>
            <person name="LaButti K."/>
            <person name="Kuo A."/>
            <person name="Mondo S."/>
            <person name="Riley R."/>
            <person name="Otillar R."/>
            <person name="Haridas S."/>
            <person name="Lipzen A."/>
            <person name="Grimwood J."/>
            <person name="Schmutz J."/>
            <person name="Clum A."/>
            <person name="Reid I.D."/>
            <person name="Moisan M.C."/>
            <person name="Butler G."/>
            <person name="Nguyen T.T.M."/>
            <person name="Dewar K."/>
            <person name="Conant G."/>
            <person name="Drula E."/>
            <person name="Henrissat B."/>
            <person name="Hansel C."/>
            <person name="Singer S."/>
            <person name="Hutchinson M.I."/>
            <person name="de Vries R.P."/>
            <person name="Natvig D.O."/>
            <person name="Powell A.J."/>
            <person name="Tsang A."/>
            <person name="Grigoriev I.V."/>
        </authorList>
    </citation>
    <scope>NUCLEOTIDE SEQUENCE [LARGE SCALE GENOMIC DNA]</scope>
    <source>
        <strain evidence="7 8">ATCC 24622</strain>
    </source>
</reference>
<evidence type="ECO:0000256" key="2">
    <source>
        <dbReference type="ARBA" id="ARBA00022801"/>
    </source>
</evidence>
<dbReference type="PRINTS" id="PR00132">
    <property type="entry name" value="GLHYDRLASE2"/>
</dbReference>
<dbReference type="Proteomes" id="UP001586593">
    <property type="component" value="Unassembled WGS sequence"/>
</dbReference>
<dbReference type="EMBL" id="JAZHXJ010000055">
    <property type="protein sequence ID" value="KAL1878130.1"/>
    <property type="molecule type" value="Genomic_DNA"/>
</dbReference>
<dbReference type="InterPro" id="IPR036156">
    <property type="entry name" value="Beta-gal/glucu_dom_sf"/>
</dbReference>
<comment type="similarity">
    <text evidence="1 5">Belongs to the glycosyl hydrolase 2 family.</text>
</comment>
<dbReference type="InterPro" id="IPR013783">
    <property type="entry name" value="Ig-like_fold"/>
</dbReference>
<dbReference type="PANTHER" id="PTHR46323">
    <property type="entry name" value="BETA-GALACTOSIDASE"/>
    <property type="match status" value="1"/>
</dbReference>
<evidence type="ECO:0000256" key="5">
    <source>
        <dbReference type="RuleBase" id="RU361154"/>
    </source>
</evidence>